<protein>
    <submittedName>
        <fullName evidence="1">Carboxypeptidase regulatory-like domain-containing protein</fullName>
    </submittedName>
</protein>
<dbReference type="InterPro" id="IPR011044">
    <property type="entry name" value="Quino_amine_DH_bsu"/>
</dbReference>
<evidence type="ECO:0000313" key="2">
    <source>
        <dbReference type="Proteomes" id="UP000830835"/>
    </source>
</evidence>
<evidence type="ECO:0000313" key="1">
    <source>
        <dbReference type="EMBL" id="MCJ2542732.1"/>
    </source>
</evidence>
<dbReference type="PANTHER" id="PTHR47197">
    <property type="entry name" value="PROTEIN NIRF"/>
    <property type="match status" value="1"/>
</dbReference>
<comment type="caution">
    <text evidence="1">The sequence shown here is derived from an EMBL/GenBank/DDBJ whole genome shotgun (WGS) entry which is preliminary data.</text>
</comment>
<keyword evidence="2" id="KW-1185">Reference proteome</keyword>
<sequence>MRWQWLVVVSGVLGLGSPVLGQAISAPVSGSPSSLEESAADKKGWAAETDLLLPLSSSADRIDGVTEQGWIAVGLLEDQAVTLLDLASGDPLWRVSVGFAPSIVRVDEARQLLYASGPNAPGLVAIDLLTGELIQAYGLAAGVLDIALDPATGRVFASMPSAQSLAVIQPDQPQARTLPMPGPPLALVYDPERGSLFVGLAGEDPLSLVVVNPDNGELLARWRGGDTPEMVALDAEQRRLVVLNSGSQDLTVLDLNQGGEALQRIGLDWRPTRLALSPDGRWAYVTSRDSDRLQVVNLETGRLEASLRLEGQPTGLAVLGTRDLLVVSAGIPALRWLEDIQGQARAAVANNGGSLDGAATANRGVVTGRVLDIAGQPVQTGVLTLNATATQPQQQVRIAADGTYVLPELPAGLYLVDVEVPGFPVTSTQVEVRAGFVATQDIRLPPGDPVRKPEGIGLLPDEPVYSDELARHLSTALRELQPHRQVMLLNGPLGPDPQFEPLLPLTRGLTLLDRDERYTPDLAKLKVIGDALGLRYILLTQMQISRDYSRQGSSLLNTALRFVAPMVPVEIPNFTPNQLRSRGLVVVVDLQRDRPGDRARYYEAYGRDDVGGDPMFEDAAAGLFRLQVRNMVPVFVDQWQSNNPFSGS</sequence>
<dbReference type="InterPro" id="IPR051200">
    <property type="entry name" value="Host-pathogen_enzymatic-act"/>
</dbReference>
<accession>A0ABT0CAB7</accession>
<dbReference type="InterPro" id="IPR013784">
    <property type="entry name" value="Carb-bd-like_fold"/>
</dbReference>
<dbReference type="Pfam" id="PF13620">
    <property type="entry name" value="CarboxypepD_reg"/>
    <property type="match status" value="1"/>
</dbReference>
<dbReference type="InterPro" id="IPR015943">
    <property type="entry name" value="WD40/YVTN_repeat-like_dom_sf"/>
</dbReference>
<dbReference type="SUPFAM" id="SSF50969">
    <property type="entry name" value="YVTN repeat-like/Quinoprotein amine dehydrogenase"/>
    <property type="match status" value="1"/>
</dbReference>
<proteinExistence type="predicted"/>
<dbReference type="SUPFAM" id="SSF49452">
    <property type="entry name" value="Starch-binding domain-like"/>
    <property type="match status" value="1"/>
</dbReference>
<dbReference type="Gene3D" id="2.130.10.10">
    <property type="entry name" value="YVTN repeat-like/Quinoprotein amine dehydrogenase"/>
    <property type="match status" value="2"/>
</dbReference>
<organism evidence="1 2">
    <name type="scientific">Thermostichus vulcanus str. 'Rupite'</name>
    <dbReference type="NCBI Taxonomy" id="2813851"/>
    <lineage>
        <taxon>Bacteria</taxon>
        <taxon>Bacillati</taxon>
        <taxon>Cyanobacteriota</taxon>
        <taxon>Cyanophyceae</taxon>
        <taxon>Thermostichales</taxon>
        <taxon>Thermostichaceae</taxon>
        <taxon>Thermostichus</taxon>
    </lineage>
</organism>
<dbReference type="PANTHER" id="PTHR47197:SF3">
    <property type="entry name" value="DIHYDRO-HEME D1 DEHYDROGENASE"/>
    <property type="match status" value="1"/>
</dbReference>
<dbReference type="EMBL" id="JAFIRA010000015">
    <property type="protein sequence ID" value="MCJ2542732.1"/>
    <property type="molecule type" value="Genomic_DNA"/>
</dbReference>
<name>A0ABT0CAB7_THEVL</name>
<dbReference type="RefSeq" id="WP_244350016.1">
    <property type="nucleotide sequence ID" value="NZ_JAFIRA010000015.1"/>
</dbReference>
<dbReference type="Gene3D" id="2.60.40.1120">
    <property type="entry name" value="Carboxypeptidase-like, regulatory domain"/>
    <property type="match status" value="1"/>
</dbReference>
<dbReference type="Proteomes" id="UP000830835">
    <property type="component" value="Unassembled WGS sequence"/>
</dbReference>
<gene>
    <name evidence="1" type="ORF">JX360_07395</name>
</gene>
<reference evidence="1" key="1">
    <citation type="submission" date="2021-02" db="EMBL/GenBank/DDBJ databases">
        <title>The CRISPR/cas machinery reduction and long-range gene transfer in the hot spring cyanobacterium Synechococcus.</title>
        <authorList>
            <person name="Dvorak P."/>
            <person name="Jahodarova E."/>
            <person name="Hasler P."/>
            <person name="Poulickova A."/>
        </authorList>
    </citation>
    <scope>NUCLEOTIDE SEQUENCE</scope>
    <source>
        <strain evidence="1">Rupite</strain>
    </source>
</reference>